<evidence type="ECO:0000313" key="1">
    <source>
        <dbReference type="EMBL" id="ADO00428.1"/>
    </source>
</evidence>
<dbReference type="EMBL" id="GQ918152">
    <property type="protein sequence ID" value="ADO00428.1"/>
    <property type="molecule type" value="Genomic_DNA"/>
</dbReference>
<dbReference type="Proteomes" id="UP000112896">
    <property type="component" value="Segment"/>
</dbReference>
<keyword evidence="2" id="KW-1185">Reference proteome</keyword>
<dbReference type="KEGG" id="vg:10963807"/>
<evidence type="ECO:0000313" key="2">
    <source>
        <dbReference type="Proteomes" id="UP000112896"/>
    </source>
</evidence>
<sequence>MTQIPMDVEVVVDHFYVFDNVAVFPVKSALDHFPKFQQTINNSGYSISSNHRVIFAAVTSDHLITASTFDSLPLFGCAILNIQTRSIDYFKVENESKVIKSRLLDVITHNVHGDIFMDMYTNNPNFDVDATFFVKYGFIEPILINKVIRLKYVPRPSTKLTLMQIRSAVSSLKSNVLLIDMFIPKVVATTLSKCLREINEASGILSIVKYINNGVALIGLNSDNIQSGDEGSVALPDKYSPFVFHTHPDHITREFKAFISWPSGQDMMVVTLSFLNFRDQLVHFVASPEGLWSIHITPEFQRLLVTLRTKNSTKCSLSILNAIHKVFTQFESPRLAEEIEAIDRYNIGGQYLSATKNYKLSNLVADVPQLKQDCNSEVSDDAQLFNVSLIKWKRFSETADEGVYLTFDYISDIPGGLSPCFFPSF</sequence>
<proteinExistence type="predicted"/>
<organism evidence="1 2">
    <name type="scientific">Wiseana iridescent virus</name>
    <name type="common">WIV</name>
    <name type="synonym">Insect iridescent virus type 9</name>
    <dbReference type="NCBI Taxonomy" id="68347"/>
    <lineage>
        <taxon>Viruses</taxon>
        <taxon>Varidnaviria</taxon>
        <taxon>Bamfordvirae</taxon>
        <taxon>Nucleocytoviricota</taxon>
        <taxon>Megaviricetes</taxon>
        <taxon>Pimascovirales</taxon>
        <taxon>Pimascovirales incertae sedis</taxon>
        <taxon>Iridoviridae</taxon>
        <taxon>Betairidovirinae</taxon>
        <taxon>Chloriridovirus</taxon>
        <taxon>Chloriridovirus wiseana1</taxon>
        <taxon>Invertebrate iridescent virus 9</taxon>
    </lineage>
</organism>
<dbReference type="GeneID" id="10963807"/>
<accession>G0T5B1</accession>
<protein>
    <submittedName>
        <fullName evidence="1">Uncharacterized protein</fullName>
    </submittedName>
</protein>
<name>G0T5B1_IRV9</name>
<organismHost>
    <name type="scientific">Wiseana cervinata</name>
    <dbReference type="NCBI Taxonomy" id="107013"/>
</organismHost>
<dbReference type="RefSeq" id="YP_004732868.1">
    <property type="nucleotide sequence ID" value="NC_015780.1"/>
</dbReference>
<reference evidence="1 2" key="1">
    <citation type="journal article" date="2011" name="J. Virol.">
        <title>Genomic and proteomic analysis of invertebrate iridovirus type 9.</title>
        <authorList>
            <person name="Wong C.K."/>
            <person name="Young V.L."/>
            <person name="Kleffmann T."/>
            <person name="Ward V.K."/>
        </authorList>
    </citation>
    <scope>NUCLEOTIDE SEQUENCE [LARGE SCALE GENOMIC DNA]</scope>
</reference>